<dbReference type="InterPro" id="IPR012337">
    <property type="entry name" value="RNaseH-like_sf"/>
</dbReference>
<dbReference type="SUPFAM" id="SSF53098">
    <property type="entry name" value="Ribonuclease H-like"/>
    <property type="match status" value="1"/>
</dbReference>
<proteinExistence type="predicted"/>
<feature type="compositionally biased region" description="Basic and acidic residues" evidence="1">
    <location>
        <begin position="18"/>
        <end position="30"/>
    </location>
</feature>
<dbReference type="RefSeq" id="WP_141628720.1">
    <property type="nucleotide sequence ID" value="NZ_VHIR01000005.1"/>
</dbReference>
<organism evidence="3 4">
    <name type="scientific">Corynebacterium phoceense</name>
    <dbReference type="NCBI Taxonomy" id="1686286"/>
    <lineage>
        <taxon>Bacteria</taxon>
        <taxon>Bacillati</taxon>
        <taxon>Actinomycetota</taxon>
        <taxon>Actinomycetes</taxon>
        <taxon>Mycobacteriales</taxon>
        <taxon>Corynebacteriaceae</taxon>
        <taxon>Corynebacterium</taxon>
    </lineage>
</organism>
<dbReference type="Proteomes" id="UP000318080">
    <property type="component" value="Unassembled WGS sequence"/>
</dbReference>
<feature type="region of interest" description="Disordered" evidence="1">
    <location>
        <begin position="1"/>
        <end position="30"/>
    </location>
</feature>
<protein>
    <submittedName>
        <fullName evidence="3">Transposase</fullName>
    </submittedName>
</protein>
<dbReference type="GO" id="GO:0015074">
    <property type="term" value="P:DNA integration"/>
    <property type="evidence" value="ECO:0007669"/>
    <property type="project" value="InterPro"/>
</dbReference>
<evidence type="ECO:0000256" key="1">
    <source>
        <dbReference type="SAM" id="MobiDB-lite"/>
    </source>
</evidence>
<name>A0A540R7W3_9CORY</name>
<feature type="domain" description="Integrase catalytic" evidence="2">
    <location>
        <begin position="36"/>
        <end position="97"/>
    </location>
</feature>
<accession>A0A540R7W3</accession>
<dbReference type="PANTHER" id="PTHR46889:SF4">
    <property type="entry name" value="TRANSPOSASE INSO FOR INSERTION SEQUENCE ELEMENT IS911B-RELATED"/>
    <property type="match status" value="1"/>
</dbReference>
<reference evidence="3 4" key="1">
    <citation type="submission" date="2019-06" db="EMBL/GenBank/DDBJ databases">
        <title>Draft genome of C. phoceense Strain 272.</title>
        <authorList>
            <person name="Pacheco L.G.C."/>
            <person name="Barberis C.M."/>
            <person name="Almuzara M.N."/>
            <person name="Traglia G.M."/>
            <person name="Santos C.S."/>
            <person name="Rocha D.J.P.G."/>
            <person name="Aguiar E.R.G.R."/>
            <person name="Vay C.A."/>
        </authorList>
    </citation>
    <scope>NUCLEOTIDE SEQUENCE [LARGE SCALE GENOMIC DNA]</scope>
    <source>
        <strain evidence="3 4">272</strain>
    </source>
</reference>
<dbReference type="InterPro" id="IPR001584">
    <property type="entry name" value="Integrase_cat-core"/>
</dbReference>
<gene>
    <name evidence="3" type="ORF">EJK80_04610</name>
</gene>
<dbReference type="EMBL" id="VHIR01000005">
    <property type="protein sequence ID" value="TQE43830.1"/>
    <property type="molecule type" value="Genomic_DNA"/>
</dbReference>
<comment type="caution">
    <text evidence="3">The sequence shown here is derived from an EMBL/GenBank/DDBJ whole genome shotgun (WGS) entry which is preliminary data.</text>
</comment>
<evidence type="ECO:0000313" key="3">
    <source>
        <dbReference type="EMBL" id="TQE43830.1"/>
    </source>
</evidence>
<dbReference type="PANTHER" id="PTHR46889">
    <property type="entry name" value="TRANSPOSASE INSF FOR INSERTION SEQUENCE IS3B-RELATED"/>
    <property type="match status" value="1"/>
</dbReference>
<dbReference type="Pfam" id="PF13683">
    <property type="entry name" value="rve_3"/>
    <property type="match status" value="1"/>
</dbReference>
<keyword evidence="4" id="KW-1185">Reference proteome</keyword>
<dbReference type="InterPro" id="IPR050900">
    <property type="entry name" value="Transposase_IS3/IS150/IS904"/>
</dbReference>
<dbReference type="STRING" id="1686286.GCA_900092335_00734"/>
<evidence type="ECO:0000313" key="4">
    <source>
        <dbReference type="Proteomes" id="UP000318080"/>
    </source>
</evidence>
<feature type="compositionally biased region" description="Polar residues" evidence="1">
    <location>
        <begin position="1"/>
        <end position="17"/>
    </location>
</feature>
<sequence>MRNGTPHTNHQTPSQLRQDQRVDQLIHHSDRGVQYRDSYDNALAEAINSLYQGECIHNVRMHPTGFATLDEAEKATTNWVGWYNNHRLHSALGHTSPVDYETAYWNALSITNVVT</sequence>
<evidence type="ECO:0000259" key="2">
    <source>
        <dbReference type="Pfam" id="PF13683"/>
    </source>
</evidence>
<dbReference type="AlphaFoldDB" id="A0A540R7W3"/>